<evidence type="ECO:0000256" key="1">
    <source>
        <dbReference type="ARBA" id="ARBA00022676"/>
    </source>
</evidence>
<keyword evidence="1" id="KW-0328">Glycosyltransferase</keyword>
<dbReference type="Proteomes" id="UP000305792">
    <property type="component" value="Unassembled WGS sequence"/>
</dbReference>
<keyword evidence="6" id="KW-1185">Reference proteome</keyword>
<dbReference type="RefSeq" id="WP_136529095.1">
    <property type="nucleotide sequence ID" value="NZ_STGX01000004.1"/>
</dbReference>
<evidence type="ECO:0000259" key="4">
    <source>
        <dbReference type="Pfam" id="PF13439"/>
    </source>
</evidence>
<feature type="domain" description="Glycosyl transferase family 1" evidence="3">
    <location>
        <begin position="208"/>
        <end position="356"/>
    </location>
</feature>
<reference evidence="5 6" key="1">
    <citation type="journal article" date="2018" name="Int. J. Syst. Evol. Microbiol.">
        <title>Glycomyces paridis sp. nov., isolated from the medicinal plant Paris polyphylla.</title>
        <authorList>
            <person name="Fang X.M."/>
            <person name="Bai J.L."/>
            <person name="Su J."/>
            <person name="Zhao L.L."/>
            <person name="Liu H.Y."/>
            <person name="Ma B.P."/>
            <person name="Zhang Y.Q."/>
            <person name="Yu L.Y."/>
        </authorList>
    </citation>
    <scope>NUCLEOTIDE SEQUENCE [LARGE SCALE GENOMIC DNA]</scope>
    <source>
        <strain evidence="5 6">CPCC 204357</strain>
    </source>
</reference>
<keyword evidence="2 5" id="KW-0808">Transferase</keyword>
<dbReference type="Pfam" id="PF00534">
    <property type="entry name" value="Glycos_transf_1"/>
    <property type="match status" value="1"/>
</dbReference>
<evidence type="ECO:0000256" key="2">
    <source>
        <dbReference type="ARBA" id="ARBA00022679"/>
    </source>
</evidence>
<gene>
    <name evidence="5" type="ORF">E9998_07575</name>
</gene>
<dbReference type="InterPro" id="IPR001296">
    <property type="entry name" value="Glyco_trans_1"/>
</dbReference>
<name>A0A4S8PKW8_9ACTN</name>
<feature type="domain" description="Glycosyltransferase subfamily 4-like N-terminal" evidence="4">
    <location>
        <begin position="29"/>
        <end position="191"/>
    </location>
</feature>
<accession>A0A4S8PKW8</accession>
<proteinExistence type="predicted"/>
<dbReference type="InterPro" id="IPR050194">
    <property type="entry name" value="Glycosyltransferase_grp1"/>
</dbReference>
<dbReference type="GO" id="GO:1901137">
    <property type="term" value="P:carbohydrate derivative biosynthetic process"/>
    <property type="evidence" value="ECO:0007669"/>
    <property type="project" value="UniProtKB-ARBA"/>
</dbReference>
<dbReference type="PANTHER" id="PTHR45947:SF3">
    <property type="entry name" value="SULFOQUINOVOSYL TRANSFERASE SQD2"/>
    <property type="match status" value="1"/>
</dbReference>
<dbReference type="OrthoDB" id="9802525at2"/>
<dbReference type="EMBL" id="STGX01000004">
    <property type="protein sequence ID" value="THV30222.1"/>
    <property type="molecule type" value="Genomic_DNA"/>
</dbReference>
<evidence type="ECO:0000313" key="6">
    <source>
        <dbReference type="Proteomes" id="UP000305792"/>
    </source>
</evidence>
<dbReference type="Pfam" id="PF13439">
    <property type="entry name" value="Glyco_transf_4"/>
    <property type="match status" value="1"/>
</dbReference>
<evidence type="ECO:0000313" key="5">
    <source>
        <dbReference type="EMBL" id="THV30222.1"/>
    </source>
</evidence>
<dbReference type="SUPFAM" id="SSF53756">
    <property type="entry name" value="UDP-Glycosyltransferase/glycogen phosphorylase"/>
    <property type="match status" value="1"/>
</dbReference>
<organism evidence="5 6">
    <name type="scientific">Glycomyces paridis</name>
    <dbReference type="NCBI Taxonomy" id="2126555"/>
    <lineage>
        <taxon>Bacteria</taxon>
        <taxon>Bacillati</taxon>
        <taxon>Actinomycetota</taxon>
        <taxon>Actinomycetes</taxon>
        <taxon>Glycomycetales</taxon>
        <taxon>Glycomycetaceae</taxon>
        <taxon>Glycomyces</taxon>
    </lineage>
</organism>
<sequence length="383" mass="40027">MHPSPDPAPSSRPLRLSIVAESFRPQLTGVAETVVRIAASLRRLGVDIEVVAPAPAPGERTPEFPYPVRWVPSKVLRQLAPVRLGMPTPAIGEAIAEFAPDAVYLAGPYLMGARAMTAAKALGLPVVANFQTLPSGIAGREDGSLLEAIWKQTVAVHAQADLNLAPTRTAADALAVRGVPGARVWEHGIDTVHFAPGRGSARLREALLGDKKLLVGYAGRVAPQKQLDLLAEAAALDGVSFVVIGSGSDEERIAALIPEARMLGARRGSALARLFATLDVFVHPGGAETFGITVREAQASGRAVVVTDRGGAAELVAHGVDGLHAKADDPAAFAEAVARLRDDAALSDRLGEAARRTCLGRDWDALTADLVAMIEALLKGDKA</sequence>
<protein>
    <submittedName>
        <fullName evidence="5">Glycosyltransferase family 1 protein</fullName>
    </submittedName>
</protein>
<evidence type="ECO:0000259" key="3">
    <source>
        <dbReference type="Pfam" id="PF00534"/>
    </source>
</evidence>
<dbReference type="AlphaFoldDB" id="A0A4S8PKW8"/>
<dbReference type="Gene3D" id="3.40.50.2000">
    <property type="entry name" value="Glycogen Phosphorylase B"/>
    <property type="match status" value="2"/>
</dbReference>
<dbReference type="GO" id="GO:0016758">
    <property type="term" value="F:hexosyltransferase activity"/>
    <property type="evidence" value="ECO:0007669"/>
    <property type="project" value="TreeGrafter"/>
</dbReference>
<dbReference type="InterPro" id="IPR028098">
    <property type="entry name" value="Glyco_trans_4-like_N"/>
</dbReference>
<dbReference type="PANTHER" id="PTHR45947">
    <property type="entry name" value="SULFOQUINOVOSYL TRANSFERASE SQD2"/>
    <property type="match status" value="1"/>
</dbReference>
<comment type="caution">
    <text evidence="5">The sequence shown here is derived from an EMBL/GenBank/DDBJ whole genome shotgun (WGS) entry which is preliminary data.</text>
</comment>